<gene>
    <name evidence="1" type="ORF">APC1503_1088</name>
</gene>
<sequence length="58" mass="6753">MDELLKHLQNQWLELMKDMDSLASDQDGFRDVDSESLQLMSVRLVLPGWNKSKDSDKD</sequence>
<evidence type="ECO:0000313" key="2">
    <source>
        <dbReference type="Proteomes" id="UP000232654"/>
    </source>
</evidence>
<name>A0A2N0T163_BIFLN</name>
<accession>A0A2N0T163</accession>
<reference evidence="1 2" key="1">
    <citation type="submission" date="2017-12" db="EMBL/GenBank/DDBJ databases">
        <title>Bifidobacterium longum APC/DPC strains.</title>
        <authorList>
            <person name="Arboleya S."/>
        </authorList>
    </citation>
    <scope>NUCLEOTIDE SEQUENCE [LARGE SCALE GENOMIC DNA]</scope>
    <source>
        <strain evidence="1 2">APC1503</strain>
    </source>
</reference>
<protein>
    <submittedName>
        <fullName evidence="1">Uncharacterized protein</fullName>
    </submittedName>
</protein>
<proteinExistence type="predicted"/>
<dbReference type="EMBL" id="PJDT01000016">
    <property type="protein sequence ID" value="PKC89013.1"/>
    <property type="molecule type" value="Genomic_DNA"/>
</dbReference>
<dbReference type="RefSeq" id="WP_198546572.1">
    <property type="nucleotide sequence ID" value="NZ_PJDT01000016.1"/>
</dbReference>
<evidence type="ECO:0000313" key="1">
    <source>
        <dbReference type="EMBL" id="PKC89013.1"/>
    </source>
</evidence>
<dbReference type="Proteomes" id="UP000232654">
    <property type="component" value="Unassembled WGS sequence"/>
</dbReference>
<dbReference type="AlphaFoldDB" id="A0A2N0T163"/>
<organism evidence="1 2">
    <name type="scientific">Bifidobacterium longum</name>
    <dbReference type="NCBI Taxonomy" id="216816"/>
    <lineage>
        <taxon>Bacteria</taxon>
        <taxon>Bacillati</taxon>
        <taxon>Actinomycetota</taxon>
        <taxon>Actinomycetes</taxon>
        <taxon>Bifidobacteriales</taxon>
        <taxon>Bifidobacteriaceae</taxon>
        <taxon>Bifidobacterium</taxon>
    </lineage>
</organism>
<comment type="caution">
    <text evidence="1">The sequence shown here is derived from an EMBL/GenBank/DDBJ whole genome shotgun (WGS) entry which is preliminary data.</text>
</comment>